<protein>
    <submittedName>
        <fullName evidence="1">Uncharacterized protein</fullName>
    </submittedName>
</protein>
<sequence>MTWIETTDTKLEGRGVVPAVDGSIVLAAWTTTTKPAEETAREAAIATGSRVTGSCFYIIGCNQAPESCEHIRGAGAGALCGAASAIELYHCGKSSPPPPQGTSTQTRE</sequence>
<dbReference type="AlphaFoldDB" id="A0A1F6AZQ4"/>
<dbReference type="EMBL" id="MFJZ01000029">
    <property type="protein sequence ID" value="OGG30159.1"/>
    <property type="molecule type" value="Genomic_DNA"/>
</dbReference>
<dbReference type="STRING" id="1798396.A2973_04625"/>
<proteinExistence type="predicted"/>
<accession>A0A1F6AZQ4</accession>
<comment type="caution">
    <text evidence="1">The sequence shown here is derived from an EMBL/GenBank/DDBJ whole genome shotgun (WGS) entry which is preliminary data.</text>
</comment>
<reference evidence="1 2" key="1">
    <citation type="journal article" date="2016" name="Nat. Commun.">
        <title>Thousands of microbial genomes shed light on interconnected biogeochemical processes in an aquifer system.</title>
        <authorList>
            <person name="Anantharaman K."/>
            <person name="Brown C.T."/>
            <person name="Hug L.A."/>
            <person name="Sharon I."/>
            <person name="Castelle C.J."/>
            <person name="Probst A.J."/>
            <person name="Thomas B.C."/>
            <person name="Singh A."/>
            <person name="Wilkins M.J."/>
            <person name="Karaoz U."/>
            <person name="Brodie E.L."/>
            <person name="Williams K.H."/>
            <person name="Hubbard S.S."/>
            <person name="Banfield J.F."/>
        </authorList>
    </citation>
    <scope>NUCLEOTIDE SEQUENCE [LARGE SCALE GENOMIC DNA]</scope>
</reference>
<evidence type="ECO:0000313" key="1">
    <source>
        <dbReference type="EMBL" id="OGG30159.1"/>
    </source>
</evidence>
<name>A0A1F6AZQ4_9BACT</name>
<gene>
    <name evidence="1" type="ORF">A2973_04625</name>
</gene>
<organism evidence="1 2">
    <name type="scientific">Candidatus Gottesmanbacteria bacterium RIFCSPLOWO2_01_FULL_49_10</name>
    <dbReference type="NCBI Taxonomy" id="1798396"/>
    <lineage>
        <taxon>Bacteria</taxon>
        <taxon>Candidatus Gottesmaniibacteriota</taxon>
    </lineage>
</organism>
<evidence type="ECO:0000313" key="2">
    <source>
        <dbReference type="Proteomes" id="UP000176409"/>
    </source>
</evidence>
<dbReference type="Proteomes" id="UP000176409">
    <property type="component" value="Unassembled WGS sequence"/>
</dbReference>